<dbReference type="RefSeq" id="WP_231463019.1">
    <property type="nucleotide sequence ID" value="NZ_JAJOHW010000089.1"/>
</dbReference>
<dbReference type="SUPFAM" id="SSF55729">
    <property type="entry name" value="Acyl-CoA N-acyltransferases (Nat)"/>
    <property type="match status" value="1"/>
</dbReference>
<gene>
    <name evidence="4" type="ORF">ACFO0R_19360</name>
</gene>
<dbReference type="Pfam" id="PF00583">
    <property type="entry name" value="Acetyltransf_1"/>
    <property type="match status" value="1"/>
</dbReference>
<dbReference type="PANTHER" id="PTHR43877">
    <property type="entry name" value="AMINOALKYLPHOSPHONATE N-ACETYLTRANSFERASE-RELATED-RELATED"/>
    <property type="match status" value="1"/>
</dbReference>
<organism evidence="4 5">
    <name type="scientific">Chromobacterium aquaticum</name>
    <dbReference type="NCBI Taxonomy" id="467180"/>
    <lineage>
        <taxon>Bacteria</taxon>
        <taxon>Pseudomonadati</taxon>
        <taxon>Pseudomonadota</taxon>
        <taxon>Betaproteobacteria</taxon>
        <taxon>Neisseriales</taxon>
        <taxon>Chromobacteriaceae</taxon>
        <taxon>Chromobacterium</taxon>
    </lineage>
</organism>
<dbReference type="Proteomes" id="UP001595999">
    <property type="component" value="Unassembled WGS sequence"/>
</dbReference>
<evidence type="ECO:0000313" key="4">
    <source>
        <dbReference type="EMBL" id="MFC4491774.1"/>
    </source>
</evidence>
<keyword evidence="1 4" id="KW-0808">Transferase</keyword>
<evidence type="ECO:0000256" key="1">
    <source>
        <dbReference type="ARBA" id="ARBA00022679"/>
    </source>
</evidence>
<reference evidence="5" key="1">
    <citation type="journal article" date="2019" name="Int. J. Syst. Evol. Microbiol.">
        <title>The Global Catalogue of Microorganisms (GCM) 10K type strain sequencing project: providing services to taxonomists for standard genome sequencing and annotation.</title>
        <authorList>
            <consortium name="The Broad Institute Genomics Platform"/>
            <consortium name="The Broad Institute Genome Sequencing Center for Infectious Disease"/>
            <person name="Wu L."/>
            <person name="Ma J."/>
        </authorList>
    </citation>
    <scope>NUCLEOTIDE SEQUENCE [LARGE SCALE GENOMIC DNA]</scope>
    <source>
        <strain evidence="5">CGMCC 4.7608</strain>
    </source>
</reference>
<dbReference type="InterPro" id="IPR016181">
    <property type="entry name" value="Acyl_CoA_acyltransferase"/>
</dbReference>
<evidence type="ECO:0000259" key="3">
    <source>
        <dbReference type="PROSITE" id="PS51186"/>
    </source>
</evidence>
<dbReference type="EMBL" id="JBHSEK010000017">
    <property type="protein sequence ID" value="MFC4491774.1"/>
    <property type="molecule type" value="Genomic_DNA"/>
</dbReference>
<dbReference type="EC" id="2.3.-.-" evidence="4"/>
<sequence length="154" mass="17058">MKTLRLKPALPDDAAECLRIRALTRENAFTEARLAELGITVASWRDGILSGELPGWVAWDGERMAGYCFGDRDSGEIVVLALLPEYEAGGWGRRLLLHMVDTLAGHGWQRLFLSCSSDPAARSYGFYRHLGWVHGGESDQHGDHILELKLEPAA</sequence>
<proteinExistence type="predicted"/>
<keyword evidence="5" id="KW-1185">Reference proteome</keyword>
<feature type="domain" description="N-acetyltransferase" evidence="3">
    <location>
        <begin position="4"/>
        <end position="151"/>
    </location>
</feature>
<dbReference type="Gene3D" id="3.40.630.30">
    <property type="match status" value="1"/>
</dbReference>
<dbReference type="PROSITE" id="PS51186">
    <property type="entry name" value="GNAT"/>
    <property type="match status" value="1"/>
</dbReference>
<accession>A0ABV8ZVT9</accession>
<evidence type="ECO:0000256" key="2">
    <source>
        <dbReference type="ARBA" id="ARBA00023315"/>
    </source>
</evidence>
<evidence type="ECO:0000313" key="5">
    <source>
        <dbReference type="Proteomes" id="UP001595999"/>
    </source>
</evidence>
<comment type="caution">
    <text evidence="4">The sequence shown here is derived from an EMBL/GenBank/DDBJ whole genome shotgun (WGS) entry which is preliminary data.</text>
</comment>
<dbReference type="CDD" id="cd04301">
    <property type="entry name" value="NAT_SF"/>
    <property type="match status" value="1"/>
</dbReference>
<keyword evidence="2 4" id="KW-0012">Acyltransferase</keyword>
<protein>
    <submittedName>
        <fullName evidence="4">GNAT family N-acetyltransferase</fullName>
        <ecNumber evidence="4">2.3.-.-</ecNumber>
    </submittedName>
</protein>
<dbReference type="GO" id="GO:0016746">
    <property type="term" value="F:acyltransferase activity"/>
    <property type="evidence" value="ECO:0007669"/>
    <property type="project" value="UniProtKB-KW"/>
</dbReference>
<dbReference type="InterPro" id="IPR050832">
    <property type="entry name" value="Bact_Acetyltransf"/>
</dbReference>
<name>A0ABV8ZVT9_9NEIS</name>
<dbReference type="InterPro" id="IPR000182">
    <property type="entry name" value="GNAT_dom"/>
</dbReference>